<dbReference type="PROSITE" id="PS50102">
    <property type="entry name" value="RRM"/>
    <property type="match status" value="1"/>
</dbReference>
<reference evidence="4" key="2">
    <citation type="submission" date="2025-09" db="UniProtKB">
        <authorList>
            <consortium name="Ensembl"/>
        </authorList>
    </citation>
    <scope>IDENTIFICATION</scope>
</reference>
<dbReference type="InterPro" id="IPR012677">
    <property type="entry name" value="Nucleotide-bd_a/b_plait_sf"/>
</dbReference>
<dbReference type="Proteomes" id="UP000694560">
    <property type="component" value="Unplaced"/>
</dbReference>
<dbReference type="InterPro" id="IPR000504">
    <property type="entry name" value="RRM_dom"/>
</dbReference>
<dbReference type="InterPro" id="IPR035979">
    <property type="entry name" value="RBD_domain_sf"/>
</dbReference>
<dbReference type="PANTHER" id="PTHR15225">
    <property type="entry name" value="INTERFERON-INDUCED PROTEIN 35/NMI N-MYC/STAT INTERACTING PROTEIN"/>
    <property type="match status" value="1"/>
</dbReference>
<accession>A0A8C5U4Q0</accession>
<evidence type="ECO:0000256" key="1">
    <source>
        <dbReference type="PROSITE-ProRule" id="PRU00176"/>
    </source>
</evidence>
<dbReference type="Gene3D" id="3.30.70.330">
    <property type="match status" value="1"/>
</dbReference>
<dbReference type="PANTHER" id="PTHR15225:SF8">
    <property type="entry name" value="RNA-BINDING PROTEIN 43"/>
    <property type="match status" value="1"/>
</dbReference>
<proteinExistence type="predicted"/>
<dbReference type="OrthoDB" id="9948435at2759"/>
<dbReference type="SUPFAM" id="SSF54928">
    <property type="entry name" value="RNA-binding domain, RBD"/>
    <property type="match status" value="1"/>
</dbReference>
<reference evidence="4" key="1">
    <citation type="submission" date="2025-08" db="UniProtKB">
        <authorList>
            <consortium name="Ensembl"/>
        </authorList>
    </citation>
    <scope>IDENTIFICATION</scope>
</reference>
<organism evidence="4 5">
    <name type="scientific">Malurus cyaneus samueli</name>
    <dbReference type="NCBI Taxonomy" id="2593467"/>
    <lineage>
        <taxon>Eukaryota</taxon>
        <taxon>Metazoa</taxon>
        <taxon>Chordata</taxon>
        <taxon>Craniata</taxon>
        <taxon>Vertebrata</taxon>
        <taxon>Euteleostomi</taxon>
        <taxon>Archelosauria</taxon>
        <taxon>Archosauria</taxon>
        <taxon>Dinosauria</taxon>
        <taxon>Saurischia</taxon>
        <taxon>Theropoda</taxon>
        <taxon>Coelurosauria</taxon>
        <taxon>Aves</taxon>
        <taxon>Neognathae</taxon>
        <taxon>Neoaves</taxon>
        <taxon>Telluraves</taxon>
        <taxon>Australaves</taxon>
        <taxon>Passeriformes</taxon>
        <taxon>Meliphagoidea</taxon>
        <taxon>Maluridae</taxon>
        <taxon>Malurus</taxon>
    </lineage>
</organism>
<dbReference type="CDD" id="cd12546">
    <property type="entry name" value="RRM_RBM43"/>
    <property type="match status" value="1"/>
</dbReference>
<sequence>MATGQSARATRTVVIAGIPDGLVQDELMADILTIHFQKSRNNGGDVEEVTYPTRNKGVAYITFEDQGVVENVLKKDQHLLQDRRLPRHYPLTVSRCCDNVFPSVTSTLDMAVFKDLCVLEELLEEMKKQSPALSFGPLQPNGHVAVQGSFPELRVLREFLLLKAESLSEKDKGEGDKPHQRVQEHGDVTESRNSVQDAPREKQVVVLDTDIYHYMRHFLPKTFQAEDVVISGVSNGDITTVCIESSGTRAGAEHSLRVKKRIENCSVKLQKILWRERICFENHGRGEKLRYRRLCERLKPQYPEVLTIPYDTHIDIVGISSDVFGFAEEVRNHCR</sequence>
<evidence type="ECO:0000313" key="4">
    <source>
        <dbReference type="Ensembl" id="ENSMCSP00000016465.1"/>
    </source>
</evidence>
<protein>
    <submittedName>
        <fullName evidence="4">RNA binding motif protein 43</fullName>
    </submittedName>
</protein>
<feature type="region of interest" description="Disordered" evidence="2">
    <location>
        <begin position="170"/>
        <end position="199"/>
    </location>
</feature>
<dbReference type="Ensembl" id="ENSMCST00000016884.1">
    <property type="protein sequence ID" value="ENSMCSP00000016465.1"/>
    <property type="gene ID" value="ENSMCSG00000011597.1"/>
</dbReference>
<feature type="domain" description="RRM" evidence="3">
    <location>
        <begin position="11"/>
        <end position="98"/>
    </location>
</feature>
<dbReference type="GO" id="GO:0003723">
    <property type="term" value="F:RNA binding"/>
    <property type="evidence" value="ECO:0007669"/>
    <property type="project" value="UniProtKB-UniRule"/>
</dbReference>
<keyword evidence="5" id="KW-1185">Reference proteome</keyword>
<evidence type="ECO:0000259" key="3">
    <source>
        <dbReference type="PROSITE" id="PS50102"/>
    </source>
</evidence>
<feature type="compositionally biased region" description="Basic and acidic residues" evidence="2">
    <location>
        <begin position="170"/>
        <end position="190"/>
    </location>
</feature>
<dbReference type="Pfam" id="PF23085">
    <property type="entry name" value="RRM_PARP14_3"/>
    <property type="match status" value="1"/>
</dbReference>
<evidence type="ECO:0000256" key="2">
    <source>
        <dbReference type="SAM" id="MobiDB-lite"/>
    </source>
</evidence>
<dbReference type="AlphaFoldDB" id="A0A8C5U4Q0"/>
<evidence type="ECO:0000313" key="5">
    <source>
        <dbReference type="Proteomes" id="UP000694560"/>
    </source>
</evidence>
<name>A0A8C5U4Q0_9PASS</name>
<keyword evidence="1" id="KW-0694">RNA-binding</keyword>